<keyword evidence="4" id="KW-0808">Transferase</keyword>
<keyword evidence="5 6" id="KW-0663">Pyridoxal phosphate</keyword>
<evidence type="ECO:0000259" key="7">
    <source>
        <dbReference type="Pfam" id="PF00155"/>
    </source>
</evidence>
<dbReference type="PANTHER" id="PTHR13693">
    <property type="entry name" value="CLASS II AMINOTRANSFERASE/8-AMINO-7-OXONONANOATE SYNTHASE"/>
    <property type="match status" value="1"/>
</dbReference>
<dbReference type="PROSITE" id="PS00599">
    <property type="entry name" value="AA_TRANSFER_CLASS_2"/>
    <property type="match status" value="1"/>
</dbReference>
<comment type="caution">
    <text evidence="8">The sequence shown here is derived from an EMBL/GenBank/DDBJ whole genome shotgun (WGS) entry which is preliminary data.</text>
</comment>
<dbReference type="Gene3D" id="3.40.640.10">
    <property type="entry name" value="Type I PLP-dependent aspartate aminotransferase-like (Major domain)"/>
    <property type="match status" value="1"/>
</dbReference>
<dbReference type="InterPro" id="IPR050087">
    <property type="entry name" value="AON_synthase_class-II"/>
</dbReference>
<evidence type="ECO:0000256" key="5">
    <source>
        <dbReference type="ARBA" id="ARBA00022898"/>
    </source>
</evidence>
<feature type="domain" description="Aminotransferase class I/classII large" evidence="7">
    <location>
        <begin position="30"/>
        <end position="373"/>
    </location>
</feature>
<dbReference type="Proteomes" id="UP001207736">
    <property type="component" value="Unassembled WGS sequence"/>
</dbReference>
<comment type="cofactor">
    <cofactor evidence="1 6">
        <name>pyridoxal 5'-phosphate</name>
        <dbReference type="ChEBI" id="CHEBI:597326"/>
    </cofactor>
</comment>
<dbReference type="InterPro" id="IPR015421">
    <property type="entry name" value="PyrdxlP-dep_Trfase_major"/>
</dbReference>
<proteinExistence type="inferred from homology"/>
<comment type="pathway">
    <text evidence="2">Lipid metabolism.</text>
</comment>
<evidence type="ECO:0000256" key="2">
    <source>
        <dbReference type="ARBA" id="ARBA00005189"/>
    </source>
</evidence>
<keyword evidence="11" id="KW-1185">Reference proteome</keyword>
<dbReference type="RefSeq" id="WP_264846959.1">
    <property type="nucleotide sequence ID" value="NZ_BPMA01000036.1"/>
</dbReference>
<protein>
    <submittedName>
        <fullName evidence="8">8-amino-7-oxononanoate synthase</fullName>
    </submittedName>
</protein>
<dbReference type="EMBL" id="BQKB01000062">
    <property type="protein sequence ID" value="GJM54106.1"/>
    <property type="molecule type" value="Genomic_DNA"/>
</dbReference>
<dbReference type="InterPro" id="IPR015424">
    <property type="entry name" value="PyrdxlP-dep_Trfase"/>
</dbReference>
<evidence type="ECO:0000256" key="3">
    <source>
        <dbReference type="ARBA" id="ARBA00010008"/>
    </source>
</evidence>
<dbReference type="Pfam" id="PF00155">
    <property type="entry name" value="Aminotran_1_2"/>
    <property type="match status" value="1"/>
</dbReference>
<dbReference type="InterPro" id="IPR015422">
    <property type="entry name" value="PyrdxlP-dep_Trfase_small"/>
</dbReference>
<sequence>MKIPKSIYDKLNQRKEENALRELSSEAFPIDFWSNDYLGFARSEVIQIEAEAILKKLPLQNGATGSRLISGNHPLYTQAESFLSSFHKSEGVLIFNSGYDANLGVFSSIPQRNDLILYDQYIHTSIRDGISLSHAKALKFKHNDLSHLEELLSRYTPSYNAVYVATESVFSMDGDSPNLEQMVLLCKKYKAFLIVDEAHAIGIYGKNGEGLVQHLSLQDSIFIRLVTFGKALGSHGAAILAHKEVISYLTNFARSFIYTTGLPPQAIAYTLASYKLLTDSSCRDLLHANIHLFQTEITQLGLSHLFISSESPIQAMKLSSTNLAKSYATNLQQQGIGIKPILAPTVPKNEERLRICLHAFNTKHEINQLLTQIAQIKKSYA</sequence>
<evidence type="ECO:0000256" key="1">
    <source>
        <dbReference type="ARBA" id="ARBA00001933"/>
    </source>
</evidence>
<evidence type="ECO:0000256" key="6">
    <source>
        <dbReference type="RuleBase" id="RU003693"/>
    </source>
</evidence>
<dbReference type="GO" id="GO:0030170">
    <property type="term" value="F:pyridoxal phosphate binding"/>
    <property type="evidence" value="ECO:0007669"/>
    <property type="project" value="InterPro"/>
</dbReference>
<dbReference type="Gene3D" id="3.90.1150.10">
    <property type="entry name" value="Aspartate Aminotransferase, domain 1"/>
    <property type="match status" value="1"/>
</dbReference>
<dbReference type="InterPro" id="IPR001917">
    <property type="entry name" value="Aminotrans_II_pyridoxalP_BS"/>
</dbReference>
<dbReference type="Proteomes" id="UP001208692">
    <property type="component" value="Unassembled WGS sequence"/>
</dbReference>
<name>A0AAV5AYW3_9FLAO</name>
<evidence type="ECO:0000256" key="4">
    <source>
        <dbReference type="ARBA" id="ARBA00022679"/>
    </source>
</evidence>
<reference evidence="8 11" key="1">
    <citation type="submission" date="2021-11" db="EMBL/GenBank/DDBJ databases">
        <title>Draft genome sequence of Capnocytophaga sp. strain KC07075 isolated from cat oral cavity.</title>
        <authorList>
            <person name="Suzuki M."/>
            <person name="Imaoka K."/>
            <person name="Kimura M."/>
            <person name="Morikawa S."/>
            <person name="Maeda K."/>
        </authorList>
    </citation>
    <scope>NUCLEOTIDE SEQUENCE</scope>
    <source>
        <strain evidence="8">KC07075</strain>
        <strain evidence="9 11">KC07079</strain>
    </source>
</reference>
<dbReference type="AlphaFoldDB" id="A0AAV5AYW3"/>
<organism evidence="8 10">
    <name type="scientific">Capnocytophaga catalasegens</name>
    <dbReference type="NCBI Taxonomy" id="1004260"/>
    <lineage>
        <taxon>Bacteria</taxon>
        <taxon>Pseudomonadati</taxon>
        <taxon>Bacteroidota</taxon>
        <taxon>Flavobacteriia</taxon>
        <taxon>Flavobacteriales</taxon>
        <taxon>Flavobacteriaceae</taxon>
        <taxon>Capnocytophaga</taxon>
    </lineage>
</organism>
<comment type="similarity">
    <text evidence="3">Belongs to the class-II pyridoxal-phosphate-dependent aminotransferase family. BioF subfamily.</text>
</comment>
<dbReference type="EMBL" id="BQKA01000017">
    <property type="protein sequence ID" value="GJM50002.1"/>
    <property type="molecule type" value="Genomic_DNA"/>
</dbReference>
<dbReference type="GO" id="GO:0009102">
    <property type="term" value="P:biotin biosynthetic process"/>
    <property type="evidence" value="ECO:0007669"/>
    <property type="project" value="TreeGrafter"/>
</dbReference>
<dbReference type="GO" id="GO:0016740">
    <property type="term" value="F:transferase activity"/>
    <property type="evidence" value="ECO:0007669"/>
    <property type="project" value="UniProtKB-KW"/>
</dbReference>
<evidence type="ECO:0000313" key="10">
    <source>
        <dbReference type="Proteomes" id="UP001207736"/>
    </source>
</evidence>
<dbReference type="PANTHER" id="PTHR13693:SF77">
    <property type="entry name" value="8-AMINO-7-OXONONANOATE SYNTHASE"/>
    <property type="match status" value="1"/>
</dbReference>
<evidence type="ECO:0000313" key="9">
    <source>
        <dbReference type="EMBL" id="GJM54106.1"/>
    </source>
</evidence>
<gene>
    <name evidence="8" type="primary">bioF</name>
    <name evidence="8" type="ORF">RCZ15_09770</name>
    <name evidence="9" type="ORF">RCZ16_24220</name>
</gene>
<accession>A0AAV5AYW3</accession>
<dbReference type="SUPFAM" id="SSF53383">
    <property type="entry name" value="PLP-dependent transferases"/>
    <property type="match status" value="1"/>
</dbReference>
<dbReference type="InterPro" id="IPR004839">
    <property type="entry name" value="Aminotransferase_I/II_large"/>
</dbReference>
<evidence type="ECO:0000313" key="11">
    <source>
        <dbReference type="Proteomes" id="UP001208692"/>
    </source>
</evidence>
<evidence type="ECO:0000313" key="8">
    <source>
        <dbReference type="EMBL" id="GJM50002.1"/>
    </source>
</evidence>